<dbReference type="InterPro" id="IPR006094">
    <property type="entry name" value="Oxid_FAD_bind_N"/>
</dbReference>
<comment type="cofactor">
    <cofactor evidence="1">
        <name>FAD</name>
        <dbReference type="ChEBI" id="CHEBI:57692"/>
    </cofactor>
</comment>
<comment type="similarity">
    <text evidence="2">Belongs to the oxygen-dependent FAD-linked oxidoreductase family.</text>
</comment>
<sequence length="475" mass="49373">MSETRSSVNAPALDQAAIALLRGAHRGPVVAAEDEEWEASRRPWHSGVDQQPALVAHVADAADVEAVVRWAQQHGLAVAAQPRGHGATAHLDGTVLVRTAALDEIAVDAARRTARVGAGVSWQAMFDALDGTGLVALSGSNPSVTVVGLMLGGGLSWFGRAFGTPASSLLAVDLVDATGTSHTVTAESDPDLFWALRGGGGDFGVVTAVEIALHPAPELYGGRLAFAGEQAPEVLRAWAEVTRTAPDELATWAMLMHLPDLPQIPEEVRGRSFMSVDVMFVGLPDEAEALLAPLRAVGPTIRETVRALRASEIGGIAEEPVEPGPPMRAVSHPFDVLDDDVLEHVLATAGVGSGTPLVGVQMRHLGGAQTAADPSTGPGAQIRPGYVLAAMAPAFSPEAAAVVDEALRGLVSAVPRSEHGLGITFLQADQPIEDAYGAEAVGRLREVKQAVDPDGLFRSNHPVHPVHPVRPAPAT</sequence>
<protein>
    <submittedName>
        <fullName evidence="8">FAD-binding oxidoreductase</fullName>
    </submittedName>
</protein>
<evidence type="ECO:0000256" key="3">
    <source>
        <dbReference type="ARBA" id="ARBA00022630"/>
    </source>
</evidence>
<keyword evidence="5" id="KW-0560">Oxidoreductase</keyword>
<accession>A0ABY5L3W5</accession>
<evidence type="ECO:0000313" key="9">
    <source>
        <dbReference type="Proteomes" id="UP001316189"/>
    </source>
</evidence>
<dbReference type="Proteomes" id="UP001316189">
    <property type="component" value="Chromosome"/>
</dbReference>
<dbReference type="Gene3D" id="3.30.43.10">
    <property type="entry name" value="Uridine Diphospho-n-acetylenolpyruvylglucosamine Reductase, domain 2"/>
    <property type="match status" value="1"/>
</dbReference>
<dbReference type="InterPro" id="IPR016169">
    <property type="entry name" value="FAD-bd_PCMH_sub2"/>
</dbReference>
<dbReference type="Gene3D" id="3.30.465.10">
    <property type="match status" value="1"/>
</dbReference>
<keyword evidence="9" id="KW-1185">Reference proteome</keyword>
<dbReference type="PANTHER" id="PTHR42973">
    <property type="entry name" value="BINDING OXIDOREDUCTASE, PUTATIVE (AFU_ORTHOLOGUE AFUA_1G17690)-RELATED"/>
    <property type="match status" value="1"/>
</dbReference>
<evidence type="ECO:0000256" key="6">
    <source>
        <dbReference type="SAM" id="MobiDB-lite"/>
    </source>
</evidence>
<evidence type="ECO:0000313" key="8">
    <source>
        <dbReference type="EMBL" id="UUI75278.1"/>
    </source>
</evidence>
<gene>
    <name evidence="8" type="ORF">NP064_16195</name>
</gene>
<organism evidence="8 9">
    <name type="scientific">Cellulomonas chengniuliangii</name>
    <dbReference type="NCBI Taxonomy" id="2968084"/>
    <lineage>
        <taxon>Bacteria</taxon>
        <taxon>Bacillati</taxon>
        <taxon>Actinomycetota</taxon>
        <taxon>Actinomycetes</taxon>
        <taxon>Micrococcales</taxon>
        <taxon>Cellulomonadaceae</taxon>
        <taxon>Cellulomonas</taxon>
    </lineage>
</organism>
<dbReference type="RefSeq" id="WP_227568643.1">
    <property type="nucleotide sequence ID" value="NZ_CP101988.1"/>
</dbReference>
<dbReference type="InterPro" id="IPR012951">
    <property type="entry name" value="BBE"/>
</dbReference>
<dbReference type="Gene3D" id="3.40.462.20">
    <property type="match status" value="1"/>
</dbReference>
<evidence type="ECO:0000256" key="1">
    <source>
        <dbReference type="ARBA" id="ARBA00001974"/>
    </source>
</evidence>
<evidence type="ECO:0000259" key="7">
    <source>
        <dbReference type="PROSITE" id="PS51387"/>
    </source>
</evidence>
<feature type="domain" description="FAD-binding PCMH-type" evidence="7">
    <location>
        <begin position="48"/>
        <end position="216"/>
    </location>
</feature>
<proteinExistence type="inferred from homology"/>
<dbReference type="InterPro" id="IPR036318">
    <property type="entry name" value="FAD-bd_PCMH-like_sf"/>
</dbReference>
<dbReference type="InterPro" id="IPR016167">
    <property type="entry name" value="FAD-bd_PCMH_sub1"/>
</dbReference>
<keyword evidence="3" id="KW-0285">Flavoprotein</keyword>
<evidence type="ECO:0000256" key="5">
    <source>
        <dbReference type="ARBA" id="ARBA00023002"/>
    </source>
</evidence>
<evidence type="ECO:0000256" key="2">
    <source>
        <dbReference type="ARBA" id="ARBA00005466"/>
    </source>
</evidence>
<dbReference type="Pfam" id="PF08031">
    <property type="entry name" value="BBE"/>
    <property type="match status" value="1"/>
</dbReference>
<dbReference type="InterPro" id="IPR016166">
    <property type="entry name" value="FAD-bd_PCMH"/>
</dbReference>
<dbReference type="EMBL" id="CP101988">
    <property type="protein sequence ID" value="UUI75278.1"/>
    <property type="molecule type" value="Genomic_DNA"/>
</dbReference>
<dbReference type="PANTHER" id="PTHR42973:SF39">
    <property type="entry name" value="FAD-BINDING PCMH-TYPE DOMAIN-CONTAINING PROTEIN"/>
    <property type="match status" value="1"/>
</dbReference>
<keyword evidence="4" id="KW-0274">FAD</keyword>
<dbReference type="SUPFAM" id="SSF56176">
    <property type="entry name" value="FAD-binding/transporter-associated domain-like"/>
    <property type="match status" value="1"/>
</dbReference>
<feature type="region of interest" description="Disordered" evidence="6">
    <location>
        <begin position="456"/>
        <end position="475"/>
    </location>
</feature>
<evidence type="ECO:0000256" key="4">
    <source>
        <dbReference type="ARBA" id="ARBA00022827"/>
    </source>
</evidence>
<dbReference type="Pfam" id="PF01565">
    <property type="entry name" value="FAD_binding_4"/>
    <property type="match status" value="1"/>
</dbReference>
<reference evidence="8 9" key="1">
    <citation type="submission" date="2022-07" db="EMBL/GenBank/DDBJ databases">
        <title>Novel species in genus cellulomonas.</title>
        <authorList>
            <person name="Ye L."/>
        </authorList>
    </citation>
    <scope>NUCLEOTIDE SEQUENCE [LARGE SCALE GENOMIC DNA]</scope>
    <source>
        <strain evidence="9">zg-Y338</strain>
    </source>
</reference>
<dbReference type="InterPro" id="IPR050416">
    <property type="entry name" value="FAD-linked_Oxidoreductase"/>
</dbReference>
<dbReference type="PROSITE" id="PS51387">
    <property type="entry name" value="FAD_PCMH"/>
    <property type="match status" value="1"/>
</dbReference>
<name>A0ABY5L3W5_9CELL</name>